<protein>
    <submittedName>
        <fullName evidence="1">Uncharacterized protein</fullName>
    </submittedName>
</protein>
<keyword evidence="2" id="KW-1185">Reference proteome</keyword>
<gene>
    <name evidence="1" type="ORF">F7645_11820</name>
</gene>
<evidence type="ECO:0000313" key="1">
    <source>
        <dbReference type="EMBL" id="MBE7696107.1"/>
    </source>
</evidence>
<dbReference type="RefSeq" id="WP_101955038.1">
    <property type="nucleotide sequence ID" value="NZ_JAFMUB010000021.1"/>
</dbReference>
<dbReference type="PROSITE" id="PS51257">
    <property type="entry name" value="PROKAR_LIPOPROTEIN"/>
    <property type="match status" value="1"/>
</dbReference>
<name>A0AAP1RHG0_9FLAO</name>
<evidence type="ECO:0000313" key="2">
    <source>
        <dbReference type="Proteomes" id="UP000806077"/>
    </source>
</evidence>
<accession>A0AAP1RHG0</accession>
<reference evidence="1 2" key="1">
    <citation type="journal article" date="2020" name="Int. J. Syst. Evol. Microbiol.">
        <title>Tenacibaculum piscium sp. nov., isolated from skin ulcers of sea-farmed fish, and description of Tenacibaculum finnmarkense sp. nov. with subdivision into genomovars finnmarkense and ulcerans.</title>
        <authorList>
            <person name="Olsen A.B."/>
            <person name="Spilsberg B."/>
            <person name="Nilsen H.K."/>
            <person name="Lagesen K."/>
            <person name="Gulla S."/>
            <person name="Avendano-Herrera R."/>
            <person name="Irgang R."/>
            <person name="Duchaud E."/>
            <person name="Colquhoun D.J."/>
        </authorList>
    </citation>
    <scope>NUCLEOTIDE SEQUENCE [LARGE SCALE GENOMIC DNA]</scope>
    <source>
        <strain evidence="1 2">TNO037</strain>
    </source>
</reference>
<dbReference type="AlphaFoldDB" id="A0AAP1RHG0"/>
<comment type="caution">
    <text evidence="1">The sequence shown here is derived from an EMBL/GenBank/DDBJ whole genome shotgun (WGS) entry which is preliminary data.</text>
</comment>
<dbReference type="EMBL" id="WXXV01000022">
    <property type="protein sequence ID" value="MBE7696107.1"/>
    <property type="molecule type" value="Genomic_DNA"/>
</dbReference>
<organism evidence="1 2">
    <name type="scientific">Tenacibaculum finnmarkense genomovar finnmarkense</name>
    <dbReference type="NCBI Taxonomy" id="1458503"/>
    <lineage>
        <taxon>Bacteria</taxon>
        <taxon>Pseudomonadati</taxon>
        <taxon>Bacteroidota</taxon>
        <taxon>Flavobacteriia</taxon>
        <taxon>Flavobacteriales</taxon>
        <taxon>Flavobacteriaceae</taxon>
        <taxon>Tenacibaculum</taxon>
        <taxon>Tenacibaculum finnmarkense</taxon>
    </lineage>
</organism>
<dbReference type="Proteomes" id="UP000806077">
    <property type="component" value="Unassembled WGS sequence"/>
</dbReference>
<proteinExistence type="predicted"/>
<sequence>MKNLLTLIITLIFLLSCKKENKRISLVKEKSQIQSEVSSKEIEQNDLGYYNEMGTLGIGLIKPLTDSLIFYKKNIKTKPEIVSSFNPFPITPVFYKPDYGIVYLICLEDTKEYYKIKSIDGVFYLKKANYVFVDWKTFLMNSTGINNIDGKTNPIKKENSAKSEDLDWSESEEIIIIDVKKDWILIQNEYEQIGWIKWKIKNKLLIEIYLLI</sequence>